<evidence type="ECO:0008006" key="3">
    <source>
        <dbReference type="Google" id="ProtNLM"/>
    </source>
</evidence>
<dbReference type="Proteomes" id="UP000559256">
    <property type="component" value="Unassembled WGS sequence"/>
</dbReference>
<dbReference type="EMBL" id="JAACJM010000120">
    <property type="protein sequence ID" value="KAF5344693.1"/>
    <property type="molecule type" value="Genomic_DNA"/>
</dbReference>
<dbReference type="AlphaFoldDB" id="A0A8H5CPM7"/>
<dbReference type="InterPro" id="IPR036047">
    <property type="entry name" value="F-box-like_dom_sf"/>
</dbReference>
<gene>
    <name evidence="1" type="ORF">D9758_019051</name>
</gene>
<name>A0A8H5CPM7_9AGAR</name>
<reference evidence="1 2" key="1">
    <citation type="journal article" date="2020" name="ISME J.">
        <title>Uncovering the hidden diversity of litter-decomposition mechanisms in mushroom-forming fungi.</title>
        <authorList>
            <person name="Floudas D."/>
            <person name="Bentzer J."/>
            <person name="Ahren D."/>
            <person name="Johansson T."/>
            <person name="Persson P."/>
            <person name="Tunlid A."/>
        </authorList>
    </citation>
    <scope>NUCLEOTIDE SEQUENCE [LARGE SCALE GENOMIC DNA]</scope>
    <source>
        <strain evidence="1 2">CBS 291.85</strain>
    </source>
</reference>
<evidence type="ECO:0000313" key="2">
    <source>
        <dbReference type="Proteomes" id="UP000559256"/>
    </source>
</evidence>
<evidence type="ECO:0000313" key="1">
    <source>
        <dbReference type="EMBL" id="KAF5344693.1"/>
    </source>
</evidence>
<dbReference type="SUPFAM" id="SSF81383">
    <property type="entry name" value="F-box domain"/>
    <property type="match status" value="1"/>
</dbReference>
<comment type="caution">
    <text evidence="1">The sequence shown here is derived from an EMBL/GenBank/DDBJ whole genome shotgun (WGS) entry which is preliminary data.</text>
</comment>
<accession>A0A8H5CPM7</accession>
<protein>
    <recommendedName>
        <fullName evidence="3">F-box domain-containing protein</fullName>
    </recommendedName>
</protein>
<sequence length="566" mass="63637">MQSAKWLFRQLSELPLSNMATTEASKDAFPCHWHQLLLQLPLHTPTSPPYTGFLFRMPKNPNRQRLTLPGSLGYVLLTWLALVPLLCSDALSQSDLYPPVRNHACLLSKKLPTHWKEFIWINITKMASRGYVSVDGDTVKLCHQGNKLLELALPSRKAEDLRIQPFWNHFVRTVRNSVPRLPATLLPTLRNSASQLPVELLLLIASHFETIDCLKAGTLVCRGWVKVMSEELYKRGLCTLSWHNLRCAERQGVLDKQLKNAANFQRLSVELPLCRYSVTSLTRITYLELSGSMVLSKHILLTAKLSFKNLSRLVLRNLCGQLEAWTRLLQGINPRKLKMLTCSYCIVLGHPLTPGDFADVAPGHLDFDDLALSINYCYGIVDILEHFSVTGTSSLSITQYLIEDPIVDFLNQQASSLKLLAWHASIPNATQINFGAMHQLECLSILGTSIQPSVPLSIRLKVITEMACTSHLCELCLSMETFHATECLALDDALLNLLEQRPLSRITIVASYLYDPVDPNTATLEQFVPRTWNVVGGRLSFRRASDVHNELVARVNGVHSLHVVRL</sequence>
<proteinExistence type="predicted"/>
<organism evidence="1 2">
    <name type="scientific">Tetrapyrgos nigripes</name>
    <dbReference type="NCBI Taxonomy" id="182062"/>
    <lineage>
        <taxon>Eukaryota</taxon>
        <taxon>Fungi</taxon>
        <taxon>Dikarya</taxon>
        <taxon>Basidiomycota</taxon>
        <taxon>Agaricomycotina</taxon>
        <taxon>Agaricomycetes</taxon>
        <taxon>Agaricomycetidae</taxon>
        <taxon>Agaricales</taxon>
        <taxon>Marasmiineae</taxon>
        <taxon>Marasmiaceae</taxon>
        <taxon>Tetrapyrgos</taxon>
    </lineage>
</organism>
<keyword evidence="2" id="KW-1185">Reference proteome</keyword>